<name>A0A519B9C6_9DELT</name>
<dbReference type="Proteomes" id="UP000320813">
    <property type="component" value="Unassembled WGS sequence"/>
</dbReference>
<dbReference type="AlphaFoldDB" id="A0A519B9C6"/>
<comment type="caution">
    <text evidence="1">The sequence shown here is derived from an EMBL/GenBank/DDBJ whole genome shotgun (WGS) entry which is preliminary data.</text>
</comment>
<organism evidence="1 2">
    <name type="scientific">Candidatus Acidulodesulfobacterium ferriphilum</name>
    <dbReference type="NCBI Taxonomy" id="2597223"/>
    <lineage>
        <taxon>Bacteria</taxon>
        <taxon>Deltaproteobacteria</taxon>
        <taxon>Candidatus Acidulodesulfobacterales</taxon>
        <taxon>Candidatus Acidulodesulfobacterium</taxon>
    </lineage>
</organism>
<proteinExistence type="predicted"/>
<evidence type="ECO:0000313" key="1">
    <source>
        <dbReference type="EMBL" id="RZD13899.1"/>
    </source>
</evidence>
<reference evidence="1 2" key="1">
    <citation type="submission" date="2019-01" db="EMBL/GenBank/DDBJ databases">
        <title>Insights into ecological role of a new deltaproteobacterial order Candidatus Sinidesulfobacterales (Sva0485) by metagenomics and metatranscriptomics.</title>
        <authorList>
            <person name="Tan S."/>
            <person name="Liu J."/>
            <person name="Fang Y."/>
            <person name="Hedlund B.P."/>
            <person name="Lian Z.H."/>
            <person name="Huang L.Y."/>
            <person name="Li J.T."/>
            <person name="Huang L.N."/>
            <person name="Li W.J."/>
            <person name="Jiang H.C."/>
            <person name="Dong H.L."/>
            <person name="Shu W.S."/>
        </authorList>
    </citation>
    <scope>NUCLEOTIDE SEQUENCE [LARGE SCALE GENOMIC DNA]</scope>
    <source>
        <strain evidence="1">AP3</strain>
    </source>
</reference>
<sequence length="75" mass="8808">MLIFNMFVVPKEAGKFQSKRSSAKLNFTSVVRHIFSPARLFLHVENAGEDGEAVIHYKYLDLFNKNNFIYKRLRD</sequence>
<protein>
    <submittedName>
        <fullName evidence="1">Uncharacterized protein</fullName>
    </submittedName>
</protein>
<dbReference type="EMBL" id="SGBD01000005">
    <property type="protein sequence ID" value="RZD13899.1"/>
    <property type="molecule type" value="Genomic_DNA"/>
</dbReference>
<gene>
    <name evidence="1" type="ORF">EVJ47_08185</name>
</gene>
<accession>A0A519B9C6</accession>
<evidence type="ECO:0000313" key="2">
    <source>
        <dbReference type="Proteomes" id="UP000320813"/>
    </source>
</evidence>